<evidence type="ECO:0000259" key="6">
    <source>
        <dbReference type="PROSITE" id="PS51900"/>
    </source>
</evidence>
<dbReference type="EMBL" id="CP009516">
    <property type="protein sequence ID" value="AKB79090.1"/>
    <property type="molecule type" value="Genomic_DNA"/>
</dbReference>
<evidence type="ECO:0000313" key="7">
    <source>
        <dbReference type="EMBL" id="AKB79090.1"/>
    </source>
</evidence>
<dbReference type="InterPro" id="IPR013762">
    <property type="entry name" value="Integrase-like_cat_sf"/>
</dbReference>
<dbReference type="InterPro" id="IPR002104">
    <property type="entry name" value="Integrase_catalytic"/>
</dbReference>
<dbReference type="PROSITE" id="PS51900">
    <property type="entry name" value="CB"/>
    <property type="match status" value="1"/>
</dbReference>
<keyword evidence="3" id="KW-0233">DNA recombination</keyword>
<feature type="domain" description="Tyr recombinase" evidence="5">
    <location>
        <begin position="122"/>
        <end position="305"/>
    </location>
</feature>
<dbReference type="Pfam" id="PF00589">
    <property type="entry name" value="Phage_integrase"/>
    <property type="match status" value="1"/>
</dbReference>
<keyword evidence="2 4" id="KW-0238">DNA-binding</keyword>
<dbReference type="GO" id="GO:0003677">
    <property type="term" value="F:DNA binding"/>
    <property type="evidence" value="ECO:0007669"/>
    <property type="project" value="UniProtKB-UniRule"/>
</dbReference>
<accession>A0A0E3WV17</accession>
<dbReference type="Pfam" id="PF13495">
    <property type="entry name" value="Phage_int_SAM_4"/>
    <property type="match status" value="1"/>
</dbReference>
<sequence>MYENNLILDLGIDRDLPETSFLTDFLLDCQVRNFSPRTIQSYKSNLKYFLSQHSIDLTPEVLKDFLVHIRGKKHYSPSTVENYFAVLSSFFDWLEWEGVIEKNIVPQFRKRYLRYYKEQRHEERQLISLEQMRALIDSAEWIGWKAMFIFFAKTGIRRQELIDLDLKDLYIESRYAVLKPHAKRSNRVVFFDQECAQILEAWLSWRQEHKIKSKTLFVGVQGSRISRDAVYETTTEHAQRLGFHNSKSRLHEKFTPHCFRHWFTTWLRRSGCPRSIIQELRGDSRKEAIDIYDHITQIEIKESYLRYIPQLKTNI</sequence>
<dbReference type="RefSeq" id="WP_048140487.1">
    <property type="nucleotide sequence ID" value="NZ_CP009516.1"/>
</dbReference>
<dbReference type="CDD" id="cd00397">
    <property type="entry name" value="DNA_BRE_C"/>
    <property type="match status" value="1"/>
</dbReference>
<dbReference type="GO" id="GO:0006310">
    <property type="term" value="P:DNA recombination"/>
    <property type="evidence" value="ECO:0007669"/>
    <property type="project" value="UniProtKB-KW"/>
</dbReference>
<dbReference type="AlphaFoldDB" id="A0A0E3WV17"/>
<dbReference type="SUPFAM" id="SSF56349">
    <property type="entry name" value="DNA breaking-rejoining enzymes"/>
    <property type="match status" value="1"/>
</dbReference>
<evidence type="ECO:0000256" key="3">
    <source>
        <dbReference type="ARBA" id="ARBA00023172"/>
    </source>
</evidence>
<dbReference type="OrthoDB" id="142231at2157"/>
<gene>
    <name evidence="7" type="ORF">MSHOH_2607</name>
</gene>
<dbReference type="InterPro" id="IPR050090">
    <property type="entry name" value="Tyrosine_recombinase_XerCD"/>
</dbReference>
<dbReference type="GeneID" id="24831901"/>
<dbReference type="Proteomes" id="UP000033101">
    <property type="component" value="Chromosome"/>
</dbReference>
<organism evidence="7 8">
    <name type="scientific">Methanosarcina horonobensis HB-1 = JCM 15518</name>
    <dbReference type="NCBI Taxonomy" id="1434110"/>
    <lineage>
        <taxon>Archaea</taxon>
        <taxon>Methanobacteriati</taxon>
        <taxon>Methanobacteriota</taxon>
        <taxon>Stenosarchaea group</taxon>
        <taxon>Methanomicrobia</taxon>
        <taxon>Methanosarcinales</taxon>
        <taxon>Methanosarcinaceae</taxon>
        <taxon>Methanosarcina</taxon>
    </lineage>
</organism>
<evidence type="ECO:0000259" key="5">
    <source>
        <dbReference type="PROSITE" id="PS51898"/>
    </source>
</evidence>
<name>A0A0E3WV17_9EURY</name>
<feature type="domain" description="Core-binding (CB)" evidence="6">
    <location>
        <begin position="16"/>
        <end position="95"/>
    </location>
</feature>
<evidence type="ECO:0000256" key="1">
    <source>
        <dbReference type="ARBA" id="ARBA00022908"/>
    </source>
</evidence>
<protein>
    <submittedName>
        <fullName evidence="7">Site-specific recombinase</fullName>
    </submittedName>
</protein>
<dbReference type="HOGENOM" id="CLU_027562_15_0_2"/>
<evidence type="ECO:0000256" key="4">
    <source>
        <dbReference type="PROSITE-ProRule" id="PRU01248"/>
    </source>
</evidence>
<dbReference type="PANTHER" id="PTHR30349:SF92">
    <property type="entry name" value="SITE-SPECIFIC RECOMBINASE"/>
    <property type="match status" value="1"/>
</dbReference>
<dbReference type="InterPro" id="IPR011010">
    <property type="entry name" value="DNA_brk_join_enz"/>
</dbReference>
<evidence type="ECO:0000256" key="2">
    <source>
        <dbReference type="ARBA" id="ARBA00023125"/>
    </source>
</evidence>
<dbReference type="Gene3D" id="1.10.443.10">
    <property type="entry name" value="Intergrase catalytic core"/>
    <property type="match status" value="1"/>
</dbReference>
<dbReference type="InterPro" id="IPR010998">
    <property type="entry name" value="Integrase_recombinase_N"/>
</dbReference>
<dbReference type="GO" id="GO:0015074">
    <property type="term" value="P:DNA integration"/>
    <property type="evidence" value="ECO:0007669"/>
    <property type="project" value="UniProtKB-KW"/>
</dbReference>
<dbReference type="PATRIC" id="fig|1434110.4.peg.3352"/>
<keyword evidence="1" id="KW-0229">DNA integration</keyword>
<dbReference type="InterPro" id="IPR044068">
    <property type="entry name" value="CB"/>
</dbReference>
<dbReference type="STRING" id="1434110.MSHOH_2607"/>
<dbReference type="Gene3D" id="1.10.150.130">
    <property type="match status" value="1"/>
</dbReference>
<keyword evidence="8" id="KW-1185">Reference proteome</keyword>
<dbReference type="InterPro" id="IPR004107">
    <property type="entry name" value="Integrase_SAM-like_N"/>
</dbReference>
<dbReference type="KEGG" id="mhor:MSHOH_2607"/>
<dbReference type="PANTHER" id="PTHR30349">
    <property type="entry name" value="PHAGE INTEGRASE-RELATED"/>
    <property type="match status" value="1"/>
</dbReference>
<dbReference type="PROSITE" id="PS51898">
    <property type="entry name" value="TYR_RECOMBINASE"/>
    <property type="match status" value="1"/>
</dbReference>
<reference evidence="7 8" key="1">
    <citation type="submission" date="2014-07" db="EMBL/GenBank/DDBJ databases">
        <title>Methanogenic archaea and the global carbon cycle.</title>
        <authorList>
            <person name="Henriksen J.R."/>
            <person name="Luke J."/>
            <person name="Reinhart S."/>
            <person name="Benedict M.N."/>
            <person name="Youngblut N.D."/>
            <person name="Metcalf M.E."/>
            <person name="Whitaker R.J."/>
            <person name="Metcalf W.W."/>
        </authorList>
    </citation>
    <scope>NUCLEOTIDE SEQUENCE [LARGE SCALE GENOMIC DNA]</scope>
    <source>
        <strain evidence="7 8">HB-1</strain>
    </source>
</reference>
<evidence type="ECO:0000313" key="8">
    <source>
        <dbReference type="Proteomes" id="UP000033101"/>
    </source>
</evidence>
<proteinExistence type="predicted"/>